<name>S7U924_9BACT</name>
<protein>
    <recommendedName>
        <fullName evidence="6">SurA domain-containing protein</fullName>
    </recommendedName>
</protein>
<dbReference type="Proteomes" id="UP000014975">
    <property type="component" value="Unassembled WGS sequence"/>
</dbReference>
<dbReference type="Pfam" id="PF13624">
    <property type="entry name" value="SurA_N_3"/>
    <property type="match status" value="1"/>
</dbReference>
<gene>
    <name evidence="4" type="ORF">dsat_1584</name>
</gene>
<evidence type="ECO:0008006" key="6">
    <source>
        <dbReference type="Google" id="ProtNLM"/>
    </source>
</evidence>
<evidence type="ECO:0000256" key="1">
    <source>
        <dbReference type="ARBA" id="ARBA00022729"/>
    </source>
</evidence>
<dbReference type="OrthoDB" id="5454722at2"/>
<dbReference type="PANTHER" id="PTHR47637:SF1">
    <property type="entry name" value="CHAPERONE SURA"/>
    <property type="match status" value="1"/>
</dbReference>
<dbReference type="RefSeq" id="WP_020888280.1">
    <property type="nucleotide sequence ID" value="NZ_ATHI01000032.1"/>
</dbReference>
<dbReference type="PROSITE" id="PS51257">
    <property type="entry name" value="PROKAR_LIPOPROTEIN"/>
    <property type="match status" value="1"/>
</dbReference>
<dbReference type="PANTHER" id="PTHR47637">
    <property type="entry name" value="CHAPERONE SURA"/>
    <property type="match status" value="1"/>
</dbReference>
<dbReference type="InterPro" id="IPR027304">
    <property type="entry name" value="Trigger_fact/SurA_dom_sf"/>
</dbReference>
<dbReference type="eggNOG" id="COG0760">
    <property type="taxonomic scope" value="Bacteria"/>
</dbReference>
<dbReference type="AlphaFoldDB" id="S7U924"/>
<feature type="signal peptide" evidence="3">
    <location>
        <begin position="1"/>
        <end position="20"/>
    </location>
</feature>
<keyword evidence="5" id="KW-1185">Reference proteome</keyword>
<dbReference type="EMBL" id="ATHI01000032">
    <property type="protein sequence ID" value="EPR30444.1"/>
    <property type="molecule type" value="Genomic_DNA"/>
</dbReference>
<keyword evidence="1 3" id="KW-0732">Signal</keyword>
<evidence type="ECO:0000313" key="4">
    <source>
        <dbReference type="EMBL" id="EPR30444.1"/>
    </source>
</evidence>
<proteinExistence type="predicted"/>
<evidence type="ECO:0000256" key="2">
    <source>
        <dbReference type="SAM" id="MobiDB-lite"/>
    </source>
</evidence>
<dbReference type="InterPro" id="IPR050280">
    <property type="entry name" value="OMP_Chaperone_SurA"/>
</dbReference>
<feature type="region of interest" description="Disordered" evidence="2">
    <location>
        <begin position="326"/>
        <end position="389"/>
    </location>
</feature>
<feature type="compositionally biased region" description="Basic and acidic residues" evidence="2">
    <location>
        <begin position="339"/>
        <end position="354"/>
    </location>
</feature>
<organism evidence="4 5">
    <name type="scientific">Alkalidesulfovibrio alkalitolerans DSM 16529</name>
    <dbReference type="NCBI Taxonomy" id="1121439"/>
    <lineage>
        <taxon>Bacteria</taxon>
        <taxon>Pseudomonadati</taxon>
        <taxon>Thermodesulfobacteriota</taxon>
        <taxon>Desulfovibrionia</taxon>
        <taxon>Desulfovibrionales</taxon>
        <taxon>Desulfovibrionaceae</taxon>
        <taxon>Alkalidesulfovibrio</taxon>
    </lineage>
</organism>
<comment type="caution">
    <text evidence="4">The sequence shown here is derived from an EMBL/GenBank/DDBJ whole genome shotgun (WGS) entry which is preliminary data.</text>
</comment>
<dbReference type="Gene3D" id="1.10.4030.10">
    <property type="entry name" value="Porin chaperone SurA, peptide-binding domain"/>
    <property type="match status" value="1"/>
</dbReference>
<dbReference type="PATRIC" id="fig|1121439.3.peg.2971"/>
<evidence type="ECO:0000313" key="5">
    <source>
        <dbReference type="Proteomes" id="UP000014975"/>
    </source>
</evidence>
<accession>S7U924</accession>
<dbReference type="STRING" id="1121439.dsat_1584"/>
<sequence>MKKYLLLATLCLAVFMGGCARDSEEPGVVARVNGRPITLAQLEFVSDMMQMQQLADFNPSLEQLRADHGLALADLIVQQLVAQELEKRGLEVTEEELRQAEEAVRADYPEGTFEEVLIEEYIDIEAWRGQLKARLSMEKFHNLVLRPRVRLDYQEAEKFYRDNIQDFYLPPRVSVVLITGPSQDLVRKATDAYRAGEEPEEIEARLNQVSVRLVKLREDRLPAAWKEALKGTDKEGLSPVWTDKNVVNRIMVLEEVPGRLLDPSQAYPLVETVLVERKLAEEFSSWLDQALTSASIKVSAHLLRTEEGEGEQDQATRNLEAERLLHDTPSPEEASGNGDPKEDAWADRNGRDDGIEGPTVQPELSAQDFAPPEVVAAEKRRGTSADDSP</sequence>
<reference evidence="4 5" key="1">
    <citation type="journal article" date="2013" name="Genome Announc.">
        <title>Draft genome sequences for three mercury-methylating, sulfate-reducing bacteria.</title>
        <authorList>
            <person name="Brown S.D."/>
            <person name="Hurt R.A.Jr."/>
            <person name="Gilmour C.C."/>
            <person name="Elias D.A."/>
        </authorList>
    </citation>
    <scope>NUCLEOTIDE SEQUENCE [LARGE SCALE GENOMIC DNA]</scope>
    <source>
        <strain evidence="4 5">DSM 16529</strain>
    </source>
</reference>
<evidence type="ECO:0000256" key="3">
    <source>
        <dbReference type="SAM" id="SignalP"/>
    </source>
</evidence>
<dbReference type="SUPFAM" id="SSF109998">
    <property type="entry name" value="Triger factor/SurA peptide-binding domain-like"/>
    <property type="match status" value="1"/>
</dbReference>
<feature type="chain" id="PRO_5004557446" description="SurA domain-containing protein" evidence="3">
    <location>
        <begin position="21"/>
        <end position="389"/>
    </location>
</feature>
<feature type="compositionally biased region" description="Basic and acidic residues" evidence="2">
    <location>
        <begin position="376"/>
        <end position="389"/>
    </location>
</feature>